<reference evidence="2" key="1">
    <citation type="submission" date="2016-10" db="EMBL/GenBank/DDBJ databases">
        <authorList>
            <person name="Varghese N."/>
        </authorList>
    </citation>
    <scope>NUCLEOTIDE SEQUENCE [LARGE SCALE GENOMIC DNA]</scope>
    <source>
        <strain evidence="2">Nsp8</strain>
    </source>
</reference>
<organism evidence="1 2">
    <name type="scientific">Nitrosospira briensis</name>
    <dbReference type="NCBI Taxonomy" id="35799"/>
    <lineage>
        <taxon>Bacteria</taxon>
        <taxon>Pseudomonadati</taxon>
        <taxon>Pseudomonadota</taxon>
        <taxon>Betaproteobacteria</taxon>
        <taxon>Nitrosomonadales</taxon>
        <taxon>Nitrosomonadaceae</taxon>
        <taxon>Nitrosospira</taxon>
    </lineage>
</organism>
<proteinExistence type="predicted"/>
<dbReference type="SUPFAM" id="SSF51735">
    <property type="entry name" value="NAD(P)-binding Rossmann-fold domains"/>
    <property type="match status" value="1"/>
</dbReference>
<dbReference type="EMBL" id="FOVJ01000001">
    <property type="protein sequence ID" value="SFN46569.1"/>
    <property type="molecule type" value="Genomic_DNA"/>
</dbReference>
<dbReference type="Gene3D" id="3.40.50.720">
    <property type="entry name" value="NAD(P)-binding Rossmann-like Domain"/>
    <property type="match status" value="1"/>
</dbReference>
<dbReference type="PANTHER" id="PTHR43431">
    <property type="entry name" value="OXIDOREDUCTASE, SHORT CHAIN DEHYDROGENASE/REDUCTASE FAMILY (AFU_ORTHOLOGUE AFUA_5G14000)"/>
    <property type="match status" value="1"/>
</dbReference>
<evidence type="ECO:0000313" key="1">
    <source>
        <dbReference type="EMBL" id="SFN46569.1"/>
    </source>
</evidence>
<dbReference type="Pfam" id="PF00106">
    <property type="entry name" value="adh_short"/>
    <property type="match status" value="1"/>
</dbReference>
<accession>A0A1I4Z9D5</accession>
<sequence>MKERKPVAVVAGAGPGNGAALARRFADGGYAVALLARDGAKVAGLAEQIDGACAYACDVSDPASIGRVFNMIAADLGAVEVLLFNAGSGVFKSVEEITAAEFEAAWRINAYGSLICSQAVIPAMKARGSGTILFTGATASLRGGKRTAAFAPAKAAQRSLAESMARTLWPAGIHVGLLIVDGVVDLPKTRQTMPDKEDNFFVDPAGVAETAWFLTHQDRRAWSFEVEARPFGENW</sequence>
<dbReference type="OrthoDB" id="5513072at2"/>
<evidence type="ECO:0000313" key="2">
    <source>
        <dbReference type="Proteomes" id="UP000183107"/>
    </source>
</evidence>
<dbReference type="AlphaFoldDB" id="A0A1I4Z9D5"/>
<dbReference type="RefSeq" id="WP_074795288.1">
    <property type="nucleotide sequence ID" value="NZ_FOVJ01000001.1"/>
</dbReference>
<dbReference type="PRINTS" id="PR00081">
    <property type="entry name" value="GDHRDH"/>
</dbReference>
<dbReference type="InterPro" id="IPR002347">
    <property type="entry name" value="SDR_fam"/>
</dbReference>
<dbReference type="PANTHER" id="PTHR43431:SF7">
    <property type="entry name" value="OXIDOREDUCTASE, SHORT CHAIN DEHYDROGENASE_REDUCTASE FAMILY (AFU_ORTHOLOGUE AFUA_5G14000)"/>
    <property type="match status" value="1"/>
</dbReference>
<protein>
    <submittedName>
        <fullName evidence="1">Short-chain dehydrogenase</fullName>
    </submittedName>
</protein>
<dbReference type="Proteomes" id="UP000183107">
    <property type="component" value="Unassembled WGS sequence"/>
</dbReference>
<gene>
    <name evidence="1" type="ORF">SAMN05216386_1089</name>
</gene>
<dbReference type="InterPro" id="IPR036291">
    <property type="entry name" value="NAD(P)-bd_dom_sf"/>
</dbReference>
<name>A0A1I4Z9D5_9PROT</name>
<keyword evidence="2" id="KW-1185">Reference proteome</keyword>